<keyword evidence="2" id="KW-1185">Reference proteome</keyword>
<comment type="caution">
    <text evidence="1">The sequence shown here is derived from an EMBL/GenBank/DDBJ whole genome shotgun (WGS) entry which is preliminary data.</text>
</comment>
<name>A0ABX5MD89_9BURK</name>
<dbReference type="SUPFAM" id="SSF55331">
    <property type="entry name" value="Tautomerase/MIF"/>
    <property type="match status" value="1"/>
</dbReference>
<dbReference type="PANTHER" id="PTHR38460">
    <property type="entry name" value="TAUTOMERASE YOLI-RELATED"/>
    <property type="match status" value="1"/>
</dbReference>
<proteinExistence type="predicted"/>
<sequence length="127" mass="14219">MPLVKINLRKGREAEVKVAIADAVQAALVNVLGIPDADRYAVINELDGEHFIHTPAYLDLKYSEDLLMIEITFIEGRPDETKKELLKDLNRRLTATGHVREDDVFVMIYEVGKANVSFGKGLAQRAL</sequence>
<dbReference type="RefSeq" id="WP_110329839.1">
    <property type="nucleotide sequence ID" value="NZ_CAJMYJ010000047.1"/>
</dbReference>
<dbReference type="EMBL" id="QJJV01000042">
    <property type="protein sequence ID" value="PXX05257.1"/>
    <property type="molecule type" value="Genomic_DNA"/>
</dbReference>
<evidence type="ECO:0000313" key="1">
    <source>
        <dbReference type="EMBL" id="PXX05257.1"/>
    </source>
</evidence>
<accession>A0ABX5MD89</accession>
<reference evidence="1 2" key="1">
    <citation type="submission" date="2018-05" db="EMBL/GenBank/DDBJ databases">
        <title>Genomic Encyclopedia of Type Strains, Phase IV (KMG-V): Genome sequencing to study the core and pangenomes of soil and plant-associated prokaryotes.</title>
        <authorList>
            <person name="Whitman W."/>
        </authorList>
    </citation>
    <scope>NUCLEOTIDE SEQUENCE [LARGE SCALE GENOMIC DNA]</scope>
    <source>
        <strain evidence="1 2">SIr-6563</strain>
    </source>
</reference>
<organism evidence="1 2">
    <name type="scientific">Paraburkholderia tropica</name>
    <dbReference type="NCBI Taxonomy" id="92647"/>
    <lineage>
        <taxon>Bacteria</taxon>
        <taxon>Pseudomonadati</taxon>
        <taxon>Pseudomonadota</taxon>
        <taxon>Betaproteobacteria</taxon>
        <taxon>Burkholderiales</taxon>
        <taxon>Burkholderiaceae</taxon>
        <taxon>Paraburkholderia</taxon>
    </lineage>
</organism>
<dbReference type="Proteomes" id="UP000247515">
    <property type="component" value="Unassembled WGS sequence"/>
</dbReference>
<evidence type="ECO:0000313" key="2">
    <source>
        <dbReference type="Proteomes" id="UP000247515"/>
    </source>
</evidence>
<dbReference type="InterPro" id="IPR037479">
    <property type="entry name" value="Tauto_MSAD"/>
</dbReference>
<dbReference type="Pfam" id="PF14552">
    <property type="entry name" value="Tautomerase_2"/>
    <property type="match status" value="1"/>
</dbReference>
<protein>
    <submittedName>
        <fullName evidence="1">Phenylpyruvate tautomerase PptA (4-oxalocrotonate tautomerase family)</fullName>
    </submittedName>
</protein>
<gene>
    <name evidence="1" type="ORF">C7400_1426</name>
</gene>
<dbReference type="PANTHER" id="PTHR38460:SF1">
    <property type="entry name" value="TAUTOMERASE YOLI-RELATED"/>
    <property type="match status" value="1"/>
</dbReference>
<dbReference type="Gene3D" id="3.30.429.10">
    <property type="entry name" value="Macrophage Migration Inhibitory Factor"/>
    <property type="match status" value="1"/>
</dbReference>
<dbReference type="InterPro" id="IPR014347">
    <property type="entry name" value="Tautomerase/MIF_sf"/>
</dbReference>
<dbReference type="GeneID" id="61308435"/>